<dbReference type="InterPro" id="IPR038332">
    <property type="entry name" value="PPE_sf"/>
</dbReference>
<proteinExistence type="inferred from homology"/>
<keyword evidence="5" id="KW-1185">Reference proteome</keyword>
<dbReference type="GO" id="GO:0052572">
    <property type="term" value="P:response to host immune response"/>
    <property type="evidence" value="ECO:0007669"/>
    <property type="project" value="TreeGrafter"/>
</dbReference>
<evidence type="ECO:0000313" key="5">
    <source>
        <dbReference type="Proteomes" id="UP000273307"/>
    </source>
</evidence>
<reference evidence="4 5" key="1">
    <citation type="submission" date="2018-09" db="EMBL/GenBank/DDBJ databases">
        <authorList>
            <person name="Tagini F."/>
        </authorList>
    </citation>
    <scope>NUCLEOTIDE SEQUENCE [LARGE SCALE GENOMIC DNA]</scope>
    <source>
        <strain evidence="4 5">MK136</strain>
    </source>
</reference>
<dbReference type="PANTHER" id="PTHR46766:SF1">
    <property type="entry name" value="GLUTAMINE-RICH PROTEIN 2"/>
    <property type="match status" value="1"/>
</dbReference>
<dbReference type="Pfam" id="PF00823">
    <property type="entry name" value="PPE"/>
    <property type="match status" value="1"/>
</dbReference>
<name>A0A498QFN7_9MYCO</name>
<sequence length="381" mass="39166">MLPPEVNSGRMWGGPGSYSLHAAATAWDEMAANLYEAASSCGSTLANLTLSWRGESATRMASAAAHFVAWLMSSAAGAEQAAQHTRLFAEAYEIAHLMTVPLPAVLTNRLVCHVLTATNFFGQNTLLIMHHEAEYLRMWAQDSAAMYAYATASAAASRVKPFIAAVPTTRSGGLAGHFVARAVGAAHASGEALEDLARLHELAPAALDALASPQTSVNSSKVWTAVTDAVHALKKATSWSLLDAKIAAEPTIFSLSVMDGMNMGGIMERFATKALTKAAMGGAAAAAAHLAPIGPPVHPVSAVMGSANSIGKLTVPPSWAVKPSAILPDADILPMAAAADPDSGAPWLQMAMSSLAGTGVARAGAAPVARPRFVPRTPAGG</sequence>
<feature type="domain" description="PPE family C-terminal" evidence="3">
    <location>
        <begin position="301"/>
        <end position="376"/>
    </location>
</feature>
<dbReference type="EMBL" id="UPHP01000134">
    <property type="protein sequence ID" value="VBA43402.1"/>
    <property type="molecule type" value="Genomic_DNA"/>
</dbReference>
<gene>
    <name evidence="4" type="ORF">LAUMK136_05076</name>
</gene>
<feature type="domain" description="PPE" evidence="2">
    <location>
        <begin position="1"/>
        <end position="159"/>
    </location>
</feature>
<dbReference type="Proteomes" id="UP000273307">
    <property type="component" value="Unassembled WGS sequence"/>
</dbReference>
<accession>A0A498QFN7</accession>
<dbReference type="SUPFAM" id="SSF140459">
    <property type="entry name" value="PE/PPE dimer-like"/>
    <property type="match status" value="1"/>
</dbReference>
<dbReference type="InterPro" id="IPR022171">
    <property type="entry name" value="PPE_C"/>
</dbReference>
<comment type="similarity">
    <text evidence="1">Belongs to the mycobacterial PPE family.</text>
</comment>
<evidence type="ECO:0000259" key="2">
    <source>
        <dbReference type="Pfam" id="PF00823"/>
    </source>
</evidence>
<dbReference type="InterPro" id="IPR000030">
    <property type="entry name" value="PPE_dom"/>
</dbReference>
<protein>
    <submittedName>
        <fullName evidence="4">Putative PPE family protein PPE17</fullName>
    </submittedName>
</protein>
<evidence type="ECO:0000313" key="4">
    <source>
        <dbReference type="EMBL" id="VBA43402.1"/>
    </source>
</evidence>
<evidence type="ECO:0000256" key="1">
    <source>
        <dbReference type="ARBA" id="ARBA00010652"/>
    </source>
</evidence>
<dbReference type="AlphaFoldDB" id="A0A498QFN7"/>
<organism evidence="4 5">
    <name type="scientific">Mycobacterium attenuatum</name>
    <dbReference type="NCBI Taxonomy" id="2341086"/>
    <lineage>
        <taxon>Bacteria</taxon>
        <taxon>Bacillati</taxon>
        <taxon>Actinomycetota</taxon>
        <taxon>Actinomycetes</taxon>
        <taxon>Mycobacteriales</taxon>
        <taxon>Mycobacteriaceae</taxon>
        <taxon>Mycobacterium</taxon>
    </lineage>
</organism>
<dbReference type="PANTHER" id="PTHR46766">
    <property type="entry name" value="GLUTAMINE-RICH PROTEIN 2"/>
    <property type="match status" value="1"/>
</dbReference>
<dbReference type="Gene3D" id="1.20.1260.20">
    <property type="entry name" value="PPE superfamily"/>
    <property type="match status" value="1"/>
</dbReference>
<dbReference type="Pfam" id="PF12484">
    <property type="entry name" value="PPE-SVP"/>
    <property type="match status" value="1"/>
</dbReference>
<evidence type="ECO:0000259" key="3">
    <source>
        <dbReference type="Pfam" id="PF12484"/>
    </source>
</evidence>